<accession>A0A6L9MFQ2</accession>
<dbReference type="AlphaFoldDB" id="A0A6L9MFQ2"/>
<feature type="transmembrane region" description="Helical" evidence="2">
    <location>
        <begin position="93"/>
        <end position="111"/>
    </location>
</feature>
<protein>
    <submittedName>
        <fullName evidence="3">DUF805 domain-containing protein</fullName>
    </submittedName>
</protein>
<dbReference type="Proteomes" id="UP000476332">
    <property type="component" value="Unassembled WGS sequence"/>
</dbReference>
<feature type="transmembrane region" description="Helical" evidence="2">
    <location>
        <begin position="26"/>
        <end position="52"/>
    </location>
</feature>
<evidence type="ECO:0000313" key="3">
    <source>
        <dbReference type="EMBL" id="NDV86486.1"/>
    </source>
</evidence>
<keyword evidence="2" id="KW-0812">Transmembrane</keyword>
<dbReference type="InterPro" id="IPR008523">
    <property type="entry name" value="DUF805"/>
</dbReference>
<sequence length="143" mass="15660">MSFTGAILSALSQYATFRGRAQRAEFWWFVLFALLGNLVLFIVDGLIVGPILGYPVFSLEGAQPAESLFSLAILLPGLAVGARRMHDTGRSGWWWLINLVPVVGWGIYLYFASQPGERAINAYGPPPPAAGTPRPSRRPSRRS</sequence>
<gene>
    <name evidence="3" type="ORF">GTW51_07210</name>
</gene>
<comment type="caution">
    <text evidence="3">The sequence shown here is derived from an EMBL/GenBank/DDBJ whole genome shotgun (WGS) entry which is preliminary data.</text>
</comment>
<dbReference type="PANTHER" id="PTHR34980">
    <property type="entry name" value="INNER MEMBRANE PROTEIN-RELATED-RELATED"/>
    <property type="match status" value="1"/>
</dbReference>
<dbReference type="Pfam" id="PF05656">
    <property type="entry name" value="DUF805"/>
    <property type="match status" value="1"/>
</dbReference>
<evidence type="ECO:0000256" key="1">
    <source>
        <dbReference type="SAM" id="MobiDB-lite"/>
    </source>
</evidence>
<evidence type="ECO:0000256" key="2">
    <source>
        <dbReference type="SAM" id="Phobius"/>
    </source>
</evidence>
<keyword evidence="2" id="KW-0472">Membrane</keyword>
<evidence type="ECO:0000313" key="4">
    <source>
        <dbReference type="Proteomes" id="UP000476332"/>
    </source>
</evidence>
<dbReference type="EMBL" id="JAAAMJ010000003">
    <property type="protein sequence ID" value="NDV86486.1"/>
    <property type="molecule type" value="Genomic_DNA"/>
</dbReference>
<keyword evidence="4" id="KW-1185">Reference proteome</keyword>
<dbReference type="RefSeq" id="WP_163043220.1">
    <property type="nucleotide sequence ID" value="NZ_JAAAMJ010000003.1"/>
</dbReference>
<proteinExistence type="predicted"/>
<name>A0A6L9MFQ2_9HYPH</name>
<dbReference type="GO" id="GO:0005886">
    <property type="term" value="C:plasma membrane"/>
    <property type="evidence" value="ECO:0007669"/>
    <property type="project" value="TreeGrafter"/>
</dbReference>
<keyword evidence="2" id="KW-1133">Transmembrane helix</keyword>
<reference evidence="3 4" key="1">
    <citation type="submission" date="2020-01" db="EMBL/GenBank/DDBJ databases">
        <title>Genomes of bacteria type strains.</title>
        <authorList>
            <person name="Chen J."/>
            <person name="Zhu S."/>
            <person name="Chen J."/>
        </authorList>
    </citation>
    <scope>NUCLEOTIDE SEQUENCE [LARGE SCALE GENOMIC DNA]</scope>
    <source>
        <strain evidence="3 4">KCTC 52919</strain>
    </source>
</reference>
<organism evidence="3 4">
    <name type="scientific">Aurantimonas aggregata</name>
    <dbReference type="NCBI Taxonomy" id="2047720"/>
    <lineage>
        <taxon>Bacteria</taxon>
        <taxon>Pseudomonadati</taxon>
        <taxon>Pseudomonadota</taxon>
        <taxon>Alphaproteobacteria</taxon>
        <taxon>Hyphomicrobiales</taxon>
        <taxon>Aurantimonadaceae</taxon>
        <taxon>Aurantimonas</taxon>
    </lineage>
</organism>
<dbReference type="PANTHER" id="PTHR34980:SF2">
    <property type="entry name" value="INNER MEMBRANE PROTEIN YHAH-RELATED"/>
    <property type="match status" value="1"/>
</dbReference>
<feature type="region of interest" description="Disordered" evidence="1">
    <location>
        <begin position="122"/>
        <end position="143"/>
    </location>
</feature>